<dbReference type="EMBL" id="CM007648">
    <property type="protein sequence ID" value="ONM17955.1"/>
    <property type="molecule type" value="Genomic_DNA"/>
</dbReference>
<dbReference type="SUPFAM" id="SSF48452">
    <property type="entry name" value="TPR-like"/>
    <property type="match status" value="1"/>
</dbReference>
<organism evidence="2 3">
    <name type="scientific">Zea mays</name>
    <name type="common">Maize</name>
    <dbReference type="NCBI Taxonomy" id="4577"/>
    <lineage>
        <taxon>Eukaryota</taxon>
        <taxon>Viridiplantae</taxon>
        <taxon>Streptophyta</taxon>
        <taxon>Embryophyta</taxon>
        <taxon>Tracheophyta</taxon>
        <taxon>Spermatophyta</taxon>
        <taxon>Magnoliopsida</taxon>
        <taxon>Liliopsida</taxon>
        <taxon>Poales</taxon>
        <taxon>Poaceae</taxon>
        <taxon>PACMAD clade</taxon>
        <taxon>Panicoideae</taxon>
        <taxon>Andropogonodae</taxon>
        <taxon>Andropogoneae</taxon>
        <taxon>Tripsacinae</taxon>
        <taxon>Zea</taxon>
    </lineage>
</organism>
<sequence length="239" mass="26518">MAAVAGTERVDDAAERRRRARALLDATTPGRSLAVGRCKLALETFRSDRDGGLEEARTLLGDALVCSNVHHPAIYRAWIGMELEAGTDASGVRELFEGWHIWYLRSAFKNGDDEENRRPSQDEGGFWCHYIDFELRHGTAARVRCVAERAVATCPRDPAVHAKYAKAELRLGCPDRANAVLLSALDAFAADAGTREWLEKEVTAYRDSIGHGSWRRLRGLLSLCRRSRPAPGYELLGVV</sequence>
<protein>
    <submittedName>
        <fullName evidence="1 2">Uncharacterized protein</fullName>
    </submittedName>
</protein>
<reference evidence="2" key="2">
    <citation type="submission" date="2019-07" db="EMBL/GenBank/DDBJ databases">
        <authorList>
            <person name="Seetharam A."/>
            <person name="Woodhouse M."/>
            <person name="Cannon E."/>
        </authorList>
    </citation>
    <scope>NUCLEOTIDE SEQUENCE [LARGE SCALE GENOMIC DNA]</scope>
    <source>
        <strain evidence="2">cv. B73</strain>
    </source>
</reference>
<dbReference type="SMR" id="A0A1D6ECB0"/>
<name>A0A1D6ECB0_MAIZE</name>
<dbReference type="AlphaFoldDB" id="A0A1D6ECB0"/>
<reference evidence="1 3" key="1">
    <citation type="submission" date="2015-12" db="EMBL/GenBank/DDBJ databases">
        <title>Update maize B73 reference genome by single molecule sequencing technologies.</title>
        <authorList>
            <consortium name="Maize Genome Sequencing Project"/>
            <person name="Ware D."/>
        </authorList>
    </citation>
    <scope>NUCLEOTIDE SEQUENCE [LARGE SCALE GENOMIC DNA]</scope>
    <source>
        <strain evidence="3">cv. B73</strain>
        <tissue evidence="1">Seedling</tissue>
    </source>
</reference>
<dbReference type="FunCoup" id="A0A1D6ECB0">
    <property type="interactions" value="126"/>
</dbReference>
<dbReference type="PaxDb" id="4577-GRMZM2G138431_P01"/>
<dbReference type="Proteomes" id="UP000007305">
    <property type="component" value="Chromosome 2"/>
</dbReference>
<proteinExistence type="predicted"/>
<dbReference type="STRING" id="4577.A0A1D6ECB0"/>
<dbReference type="EnsemblPlants" id="Zm00001eb085070_T001">
    <property type="protein sequence ID" value="Zm00001eb085070_P001"/>
    <property type="gene ID" value="Zm00001eb085070"/>
</dbReference>
<dbReference type="InterPro" id="IPR011990">
    <property type="entry name" value="TPR-like_helical_dom_sf"/>
</dbReference>
<evidence type="ECO:0000313" key="3">
    <source>
        <dbReference type="Proteomes" id="UP000007305"/>
    </source>
</evidence>
<dbReference type="Gene3D" id="1.25.40.10">
    <property type="entry name" value="Tetratricopeptide repeat domain"/>
    <property type="match status" value="1"/>
</dbReference>
<gene>
    <name evidence="1" type="ORF">ZEAMMB73_Zm00001d003914</name>
</gene>
<accession>A0A1D6ECB0</accession>
<dbReference type="eggNOG" id="ENOG502R3MJ">
    <property type="taxonomic scope" value="Eukaryota"/>
</dbReference>
<evidence type="ECO:0000313" key="2">
    <source>
        <dbReference type="EnsemblPlants" id="Zm00001eb085070_P001"/>
    </source>
</evidence>
<dbReference type="Gramene" id="Zm00001eb085070_T001">
    <property type="protein sequence ID" value="Zm00001eb085070_P001"/>
    <property type="gene ID" value="Zm00001eb085070"/>
</dbReference>
<reference evidence="2" key="3">
    <citation type="submission" date="2021-05" db="UniProtKB">
        <authorList>
            <consortium name="EnsemblPlants"/>
        </authorList>
    </citation>
    <scope>IDENTIFICATION</scope>
    <source>
        <strain evidence="2">cv. B73</strain>
    </source>
</reference>
<keyword evidence="3" id="KW-1185">Reference proteome</keyword>
<evidence type="ECO:0000313" key="1">
    <source>
        <dbReference type="EMBL" id="ONM17955.1"/>
    </source>
</evidence>
<dbReference type="OMA" id="WIGMELE"/>